<dbReference type="Proteomes" id="UP000279470">
    <property type="component" value="Unassembled WGS sequence"/>
</dbReference>
<reference evidence="3" key="1">
    <citation type="submission" date="2018-11" db="EMBL/GenBank/DDBJ databases">
        <title>Phylogenetic, genomic, and biogeographic characterization of a novel and ubiquitous marine invertebrate-associated Rickettsiales parasite, Candidatus Marinoinvertebrata rohwerii, gen. nov., sp. nov.</title>
        <authorList>
            <person name="Klinges J.G."/>
            <person name="Rosales S.M."/>
            <person name="Mcminds R."/>
            <person name="Shaver E.C."/>
            <person name="Shantz A."/>
            <person name="Peters E.C."/>
            <person name="Burkepile D.E."/>
            <person name="Silliman B.R."/>
            <person name="Vega Thurber R.L."/>
        </authorList>
    </citation>
    <scope>NUCLEOTIDE SEQUENCE [LARGE SCALE GENOMIC DNA]</scope>
    <source>
        <strain evidence="3">a_cerv_44</strain>
    </source>
</reference>
<evidence type="ECO:0000313" key="2">
    <source>
        <dbReference type="EMBL" id="RST62294.1"/>
    </source>
</evidence>
<accession>A0A3S0A4P4</accession>
<dbReference type="PANTHER" id="PTHR47649:SF1">
    <property type="entry name" value="RIBONUCLEASE D"/>
    <property type="match status" value="1"/>
</dbReference>
<comment type="caution">
    <text evidence="2">The sequence shown here is derived from an EMBL/GenBank/DDBJ whole genome shotgun (WGS) entry which is preliminary data.</text>
</comment>
<dbReference type="EMBL" id="RXFM01000114">
    <property type="protein sequence ID" value="RST62294.1"/>
    <property type="molecule type" value="Genomic_DNA"/>
</dbReference>
<dbReference type="OrthoDB" id="4224322at2"/>
<dbReference type="GO" id="GO:0006139">
    <property type="term" value="P:nucleobase-containing compound metabolic process"/>
    <property type="evidence" value="ECO:0007669"/>
    <property type="project" value="InterPro"/>
</dbReference>
<dbReference type="PANTHER" id="PTHR47649">
    <property type="entry name" value="RIBONUCLEASE D"/>
    <property type="match status" value="1"/>
</dbReference>
<gene>
    <name evidence="2" type="ORF">EIC27_06425</name>
</gene>
<dbReference type="InterPro" id="IPR051086">
    <property type="entry name" value="RNase_D-like"/>
</dbReference>
<dbReference type="InterPro" id="IPR002562">
    <property type="entry name" value="3'-5'_exonuclease_dom"/>
</dbReference>
<dbReference type="AlphaFoldDB" id="A0A3S0A4P4"/>
<dbReference type="GO" id="GO:0003676">
    <property type="term" value="F:nucleic acid binding"/>
    <property type="evidence" value="ECO:0007669"/>
    <property type="project" value="InterPro"/>
</dbReference>
<feature type="domain" description="3'-5' exonuclease" evidence="1">
    <location>
        <begin position="3"/>
        <end position="171"/>
    </location>
</feature>
<dbReference type="SUPFAM" id="SSF53098">
    <property type="entry name" value="Ribonuclease H-like"/>
    <property type="match status" value="1"/>
</dbReference>
<dbReference type="InterPro" id="IPR012337">
    <property type="entry name" value="RNaseH-like_sf"/>
</dbReference>
<dbReference type="CDD" id="cd06142">
    <property type="entry name" value="RNaseD_exo"/>
    <property type="match status" value="1"/>
</dbReference>
<sequence>MQYNYKYHIDDIPSDLDLKGDLAIDTEAMGLNNHRDRLCVLQLADELNAIHLIHFKNRNFNSPNLKKFLTDKTRVKIFHYARFDIAIIQKYLEIEIENIFCTKIASKLCRTYTHHHSLLELCSELLEVKISKQQQSSDWGALNLNKKQLNYAAQDVKYLHQLRDKMSILLLRENKMEIADECFKFLPTKTKLDLLGWLEHDIFSHH</sequence>
<organism evidence="2 3">
    <name type="scientific">Candidatus Aquarickettsia rohweri</name>
    <dbReference type="NCBI Taxonomy" id="2602574"/>
    <lineage>
        <taxon>Bacteria</taxon>
        <taxon>Pseudomonadati</taxon>
        <taxon>Pseudomonadota</taxon>
        <taxon>Alphaproteobacteria</taxon>
        <taxon>Rickettsiales</taxon>
        <taxon>Candidatus Midichloriaceae</taxon>
        <taxon>Candidatus Aquarickettsia</taxon>
    </lineage>
</organism>
<evidence type="ECO:0000259" key="1">
    <source>
        <dbReference type="SMART" id="SM00474"/>
    </source>
</evidence>
<dbReference type="Pfam" id="PF01612">
    <property type="entry name" value="DNA_pol_A_exo1"/>
    <property type="match status" value="1"/>
</dbReference>
<name>A0A3S0A4P4_9RICK</name>
<dbReference type="Gene3D" id="3.30.420.10">
    <property type="entry name" value="Ribonuclease H-like superfamily/Ribonuclease H"/>
    <property type="match status" value="1"/>
</dbReference>
<evidence type="ECO:0000313" key="3">
    <source>
        <dbReference type="Proteomes" id="UP000279470"/>
    </source>
</evidence>
<dbReference type="InterPro" id="IPR036397">
    <property type="entry name" value="RNaseH_sf"/>
</dbReference>
<protein>
    <submittedName>
        <fullName evidence="2">Ribonuclease D</fullName>
    </submittedName>
</protein>
<keyword evidence="3" id="KW-1185">Reference proteome</keyword>
<dbReference type="RefSeq" id="WP_126045238.1">
    <property type="nucleotide sequence ID" value="NZ_RXFM01000114.1"/>
</dbReference>
<dbReference type="GO" id="GO:0008408">
    <property type="term" value="F:3'-5' exonuclease activity"/>
    <property type="evidence" value="ECO:0007669"/>
    <property type="project" value="InterPro"/>
</dbReference>
<proteinExistence type="predicted"/>
<dbReference type="SMART" id="SM00474">
    <property type="entry name" value="35EXOc"/>
    <property type="match status" value="1"/>
</dbReference>